<dbReference type="SUPFAM" id="SSF53335">
    <property type="entry name" value="S-adenosyl-L-methionine-dependent methyltransferases"/>
    <property type="match status" value="1"/>
</dbReference>
<dbReference type="Pfam" id="PF13489">
    <property type="entry name" value="Methyltransf_23"/>
    <property type="match status" value="1"/>
</dbReference>
<accession>A0ABM9NHV2</accession>
<dbReference type="Proteomes" id="UP001497493">
    <property type="component" value="Chromosome"/>
</dbReference>
<dbReference type="GO" id="GO:0008168">
    <property type="term" value="F:methyltransferase activity"/>
    <property type="evidence" value="ECO:0007669"/>
    <property type="project" value="UniProtKB-KW"/>
</dbReference>
<dbReference type="Gene3D" id="3.40.50.150">
    <property type="entry name" value="Vaccinia Virus protein VP39"/>
    <property type="match status" value="1"/>
</dbReference>
<dbReference type="EMBL" id="OZ026884">
    <property type="protein sequence ID" value="CAL1240213.1"/>
    <property type="molecule type" value="Genomic_DNA"/>
</dbReference>
<gene>
    <name evidence="1" type="ORF">MECH1_V1_1437</name>
</gene>
<reference evidence="1 2" key="1">
    <citation type="submission" date="2024-04" db="EMBL/GenBank/DDBJ databases">
        <authorList>
            <person name="Cremers G."/>
        </authorList>
    </citation>
    <scope>NUCLEOTIDE SEQUENCE [LARGE SCALE GENOMIC DNA]</scope>
    <source>
        <strain evidence="1">MeCH1-AG</strain>
    </source>
</reference>
<dbReference type="GO" id="GO:0032259">
    <property type="term" value="P:methylation"/>
    <property type="evidence" value="ECO:0007669"/>
    <property type="project" value="UniProtKB-KW"/>
</dbReference>
<keyword evidence="2" id="KW-1185">Reference proteome</keyword>
<organism evidence="1 2">
    <name type="scientific">Candidatus Methylocalor cossyra</name>
    <dbReference type="NCBI Taxonomy" id="3108543"/>
    <lineage>
        <taxon>Bacteria</taxon>
        <taxon>Pseudomonadati</taxon>
        <taxon>Pseudomonadota</taxon>
        <taxon>Gammaproteobacteria</taxon>
        <taxon>Methylococcales</taxon>
        <taxon>Methylococcaceae</taxon>
        <taxon>Candidatus Methylocalor</taxon>
    </lineage>
</organism>
<proteinExistence type="predicted"/>
<name>A0ABM9NHV2_9GAMM</name>
<evidence type="ECO:0000313" key="2">
    <source>
        <dbReference type="Proteomes" id="UP001497493"/>
    </source>
</evidence>
<evidence type="ECO:0000313" key="1">
    <source>
        <dbReference type="EMBL" id="CAL1240213.1"/>
    </source>
</evidence>
<dbReference type="CDD" id="cd02440">
    <property type="entry name" value="AdoMet_MTases"/>
    <property type="match status" value="1"/>
</dbReference>
<sequence length="250" mass="29325">MNDPSRELFENYERYYTGFDTSLEDIRKFHLERVPRWLDRIDKQARILDAGCAKGYLLSLLHRLGYSDLRGVDLSESLAAQARSILPPSVMIETADIRDYLGKTPDESFDVILFHHVLEHLPREHTIPVLRSFRRCLKGGGYLSIRVPNVSSLMGSINCFWDFTHVIYFNERSLLQVLDAAGFDVSKAELILHPPRLYWSWRHPVRAVFRLLNRLRWHLNNAIHYGLCLLQDIRPIPKVFEWEIEVLIKK</sequence>
<keyword evidence="1" id="KW-0808">Transferase</keyword>
<protein>
    <submittedName>
        <fullName evidence="1">Methyltransferase domain</fullName>
    </submittedName>
</protein>
<dbReference type="InterPro" id="IPR029063">
    <property type="entry name" value="SAM-dependent_MTases_sf"/>
</dbReference>
<dbReference type="PANTHER" id="PTHR43861">
    <property type="entry name" value="TRANS-ACONITATE 2-METHYLTRANSFERASE-RELATED"/>
    <property type="match status" value="1"/>
</dbReference>
<keyword evidence="1" id="KW-0489">Methyltransferase</keyword>